<dbReference type="InterPro" id="IPR051218">
    <property type="entry name" value="Sec_MonoDiacylglyc_Lipase"/>
</dbReference>
<evidence type="ECO:0000256" key="1">
    <source>
        <dbReference type="SAM" id="MobiDB-lite"/>
    </source>
</evidence>
<protein>
    <submittedName>
        <fullName evidence="3">Lipase</fullName>
    </submittedName>
</protein>
<dbReference type="InterPro" id="IPR029058">
    <property type="entry name" value="AB_hydrolase_fold"/>
</dbReference>
<accession>A0A6M0SAA2</accession>
<dbReference type="InterPro" id="IPR002921">
    <property type="entry name" value="Fungal_lipase-type"/>
</dbReference>
<dbReference type="RefSeq" id="WP_163671731.1">
    <property type="nucleotide sequence ID" value="NZ_QZCE01000002.1"/>
</dbReference>
<reference evidence="3 4" key="1">
    <citation type="journal article" date="2020" name="Microb. Ecol.">
        <title>Ecogenomics of the Marine Benthic Filamentous Cyanobacterium Adonisia.</title>
        <authorList>
            <person name="Walter J.M."/>
            <person name="Coutinho F.H."/>
            <person name="Leomil L."/>
            <person name="Hargreaves P.I."/>
            <person name="Campeao M.E."/>
            <person name="Vieira V.V."/>
            <person name="Silva B.S."/>
            <person name="Fistarol G.O."/>
            <person name="Salomon P.S."/>
            <person name="Sawabe T."/>
            <person name="Mino S."/>
            <person name="Hosokawa M."/>
            <person name="Miyashita H."/>
            <person name="Maruyama F."/>
            <person name="van Verk M.C."/>
            <person name="Dutilh B.E."/>
            <person name="Thompson C.C."/>
            <person name="Thompson F.L."/>
        </authorList>
    </citation>
    <scope>NUCLEOTIDE SEQUENCE [LARGE SCALE GENOMIC DNA]</scope>
    <source>
        <strain evidence="3 4">CCMR0082</strain>
    </source>
</reference>
<dbReference type="Proteomes" id="UP000473574">
    <property type="component" value="Unassembled WGS sequence"/>
</dbReference>
<evidence type="ECO:0000313" key="3">
    <source>
        <dbReference type="EMBL" id="NEZ65360.1"/>
    </source>
</evidence>
<gene>
    <name evidence="3" type="ORF">D0962_21730</name>
</gene>
<feature type="region of interest" description="Disordered" evidence="1">
    <location>
        <begin position="463"/>
        <end position="482"/>
    </location>
</feature>
<dbReference type="Pfam" id="PF01764">
    <property type="entry name" value="Lipase_3"/>
    <property type="match status" value="1"/>
</dbReference>
<dbReference type="PANTHER" id="PTHR45856">
    <property type="entry name" value="ALPHA/BETA-HYDROLASES SUPERFAMILY PROTEIN"/>
    <property type="match status" value="1"/>
</dbReference>
<evidence type="ECO:0000313" key="4">
    <source>
        <dbReference type="Proteomes" id="UP000473574"/>
    </source>
</evidence>
<dbReference type="GO" id="GO:0006629">
    <property type="term" value="P:lipid metabolic process"/>
    <property type="evidence" value="ECO:0007669"/>
    <property type="project" value="InterPro"/>
</dbReference>
<organism evidence="3 4">
    <name type="scientific">Adonisia turfae CCMR0082</name>
    <dbReference type="NCBI Taxonomy" id="2304604"/>
    <lineage>
        <taxon>Bacteria</taxon>
        <taxon>Bacillati</taxon>
        <taxon>Cyanobacteriota</taxon>
        <taxon>Adonisia</taxon>
        <taxon>Adonisia turfae</taxon>
    </lineage>
</organism>
<dbReference type="PANTHER" id="PTHR45856:SF24">
    <property type="entry name" value="FUNGAL LIPASE-LIKE DOMAIN-CONTAINING PROTEIN"/>
    <property type="match status" value="1"/>
</dbReference>
<proteinExistence type="predicted"/>
<dbReference type="Gene3D" id="3.40.50.1820">
    <property type="entry name" value="alpha/beta hydrolase"/>
    <property type="match status" value="1"/>
</dbReference>
<name>A0A6M0SAA2_9CYAN</name>
<evidence type="ECO:0000259" key="2">
    <source>
        <dbReference type="Pfam" id="PF01764"/>
    </source>
</evidence>
<feature type="domain" description="Fungal lipase-type" evidence="2">
    <location>
        <begin position="168"/>
        <end position="256"/>
    </location>
</feature>
<comment type="caution">
    <text evidence="3">The sequence shown here is derived from an EMBL/GenBank/DDBJ whole genome shotgun (WGS) entry which is preliminary data.</text>
</comment>
<sequence>MATTDASAYNNGTYSFEQQIFSLSWSTILSFGFKGEASEIASQTKELLVNVLEDKEIQKLIGIWNLVWGPGVYAGSLLSAIVPDKSLNSMFIVVPESDPEQAVVAIAGTNGSSLMDWIIEDFNVKETVPWPYGPSQTEAQISKGTYFGLDKLVNLESVDPTSNTSITAQQYLSTRPFKNIMVTGHSLGGALSPCYSLYLDETRSQWDLSESTIISCLPTAGPTPGDRNFSKYYDSKLSKTTHRQWNLMDIVPHAFNTELLAQVPDLYEPDLSASVDIKLLVRQIQRDTKSLNYLNVAPQAEDFPSQYYQPDVLIKHTKSKVAEDIWEFIQMLNASEKTLEQDGVPTLDIGSTLKFLIQALIQHTIGYIAHFNIDDFSKRLTPASKQSSVLVSKPEDGSGRLRKLLELLTKRPILLDLVQPTRQKLDELQAGEGPLWDAILTKVDQINQDKPNQGAQPVIFLVEDQTKPPSSDHCWSGGSSGR</sequence>
<dbReference type="EMBL" id="QZCE01000002">
    <property type="protein sequence ID" value="NEZ65360.1"/>
    <property type="molecule type" value="Genomic_DNA"/>
</dbReference>
<dbReference type="SUPFAM" id="SSF53474">
    <property type="entry name" value="alpha/beta-Hydrolases"/>
    <property type="match status" value="1"/>
</dbReference>
<dbReference type="AlphaFoldDB" id="A0A6M0SAA2"/>